<comment type="caution">
    <text evidence="9">The sequence shown here is derived from an EMBL/GenBank/DDBJ whole genome shotgun (WGS) entry which is preliminary data.</text>
</comment>
<dbReference type="InterPro" id="IPR050339">
    <property type="entry name" value="CC_SR_Kinase"/>
</dbReference>
<dbReference type="InterPro" id="IPR011009">
    <property type="entry name" value="Kinase-like_dom_sf"/>
</dbReference>
<dbReference type="PROSITE" id="PS50011">
    <property type="entry name" value="PROTEIN_KINASE_DOM"/>
    <property type="match status" value="1"/>
</dbReference>
<evidence type="ECO:0000256" key="1">
    <source>
        <dbReference type="ARBA" id="ARBA00022679"/>
    </source>
</evidence>
<comment type="similarity">
    <text evidence="6">Belongs to the protein kinase superfamily. Ser/Thr protein kinase family. GCN2 subfamily.</text>
</comment>
<dbReference type="Pfam" id="PF00069">
    <property type="entry name" value="Pkinase"/>
    <property type="match status" value="1"/>
</dbReference>
<dbReference type="GO" id="GO:0005634">
    <property type="term" value="C:nucleus"/>
    <property type="evidence" value="ECO:0007669"/>
    <property type="project" value="TreeGrafter"/>
</dbReference>
<evidence type="ECO:0000256" key="2">
    <source>
        <dbReference type="ARBA" id="ARBA00022741"/>
    </source>
</evidence>
<evidence type="ECO:0000313" key="10">
    <source>
        <dbReference type="Proteomes" id="UP001214638"/>
    </source>
</evidence>
<keyword evidence="10" id="KW-1185">Reference proteome</keyword>
<dbReference type="InterPro" id="IPR008271">
    <property type="entry name" value="Ser/Thr_kinase_AS"/>
</dbReference>
<evidence type="ECO:0000256" key="4">
    <source>
        <dbReference type="ARBA" id="ARBA00022840"/>
    </source>
</evidence>
<dbReference type="Proteomes" id="UP001214638">
    <property type="component" value="Unassembled WGS sequence"/>
</dbReference>
<evidence type="ECO:0000256" key="6">
    <source>
        <dbReference type="ARBA" id="ARBA00037982"/>
    </source>
</evidence>
<dbReference type="GO" id="GO:0033554">
    <property type="term" value="P:cellular response to stress"/>
    <property type="evidence" value="ECO:0007669"/>
    <property type="project" value="UniProtKB-ARBA"/>
</dbReference>
<keyword evidence="3 9" id="KW-0418">Kinase</keyword>
<dbReference type="PROSITE" id="PS00108">
    <property type="entry name" value="PROTEIN_KINASE_ST"/>
    <property type="match status" value="1"/>
</dbReference>
<dbReference type="SUPFAM" id="SSF56112">
    <property type="entry name" value="Protein kinase-like (PK-like)"/>
    <property type="match status" value="1"/>
</dbReference>
<keyword evidence="4 7" id="KW-0067">ATP-binding</keyword>
<dbReference type="GO" id="GO:0005524">
    <property type="term" value="F:ATP binding"/>
    <property type="evidence" value="ECO:0007669"/>
    <property type="project" value="UniProtKB-UniRule"/>
</dbReference>
<dbReference type="AlphaFoldDB" id="A0AAD9UMV5"/>
<dbReference type="InterPro" id="IPR045864">
    <property type="entry name" value="aa-tRNA-synth_II/BPL/LPL"/>
</dbReference>
<proteinExistence type="inferred from homology"/>
<gene>
    <name evidence="9" type="ORF">BdWA1_003134</name>
</gene>
<dbReference type="GO" id="GO:0005737">
    <property type="term" value="C:cytoplasm"/>
    <property type="evidence" value="ECO:0007669"/>
    <property type="project" value="TreeGrafter"/>
</dbReference>
<evidence type="ECO:0000313" key="9">
    <source>
        <dbReference type="EMBL" id="KAK2195458.1"/>
    </source>
</evidence>
<dbReference type="PANTHER" id="PTHR11042:SF178">
    <property type="entry name" value="EUKARYOTIC TRANSLATION INITIATION FACTOR 2-ALPHA KINASE 1"/>
    <property type="match status" value="1"/>
</dbReference>
<evidence type="ECO:0000256" key="7">
    <source>
        <dbReference type="PROSITE-ProRule" id="PRU10141"/>
    </source>
</evidence>
<evidence type="ECO:0000256" key="3">
    <source>
        <dbReference type="ARBA" id="ARBA00022777"/>
    </source>
</evidence>
<reference evidence="9" key="1">
    <citation type="journal article" date="2023" name="Nat. Microbiol.">
        <title>Babesia duncani multi-omics identifies virulence factors and drug targets.</title>
        <authorList>
            <person name="Singh P."/>
            <person name="Lonardi S."/>
            <person name="Liang Q."/>
            <person name="Vydyam P."/>
            <person name="Khabirova E."/>
            <person name="Fang T."/>
            <person name="Gihaz S."/>
            <person name="Thekkiniath J."/>
            <person name="Munshi M."/>
            <person name="Abel S."/>
            <person name="Ciampossin L."/>
            <person name="Batugedara G."/>
            <person name="Gupta M."/>
            <person name="Lu X.M."/>
            <person name="Lenz T."/>
            <person name="Chakravarty S."/>
            <person name="Cornillot E."/>
            <person name="Hu Y."/>
            <person name="Ma W."/>
            <person name="Gonzalez L.M."/>
            <person name="Sanchez S."/>
            <person name="Estrada K."/>
            <person name="Sanchez-Flores A."/>
            <person name="Montero E."/>
            <person name="Harb O.S."/>
            <person name="Le Roch K.G."/>
            <person name="Mamoun C.B."/>
        </authorList>
    </citation>
    <scope>NUCLEOTIDE SEQUENCE</scope>
    <source>
        <strain evidence="9">WA1</strain>
    </source>
</reference>
<keyword evidence="1" id="KW-0808">Transferase</keyword>
<sequence>MLKTEAELISQQLSSDIEAISQLEGVTVKCFDLASIPECKEDSFDSLQSVDRAVESSHCHYKRTIEIVVSIENCVCALRRGSKSRVILHVAVLGEYPLTKPTFTVFNVENAATRLFNVSNKIIRELRYKSLPKFIKCFCAKIRSEFAPPRHQQSVDSWVHVPQAVNIDAIDSIADNASSDRFQVNGVCKNAAMEPNVVARICGNRDPKDFHKYLMHTSRYYREFTFEKLLGNGAFGSVNKVRRGEGVYAVKQIPIYKEFGSHLYEEAAVLAQLKHRNVVQYIDAWLEDAIIPEEPTVDTSVKDEEDSDLQSELTQCSLDVPSMHGAFKSENVIENVKVIIEQRGMLIRQHNHSRRHYEYPIKYLYILMEYCNEYTLNDAIKCAKLYESPTLVLELIRQILEALNYIHEKGIVHRDIKPSNIFFKGDESLLIKVGDFGLTYKLNEPSKPQGNVGTMFYMAPETFSDFPYDEKVDIYSAGVVFFEMLSPPFETAMERAEILASFEFDDKIWPEGFKERVGPKIFSLLTSMLEIDPEVRPTASELLQNELFAVPKIDVNFIYRVITQFPFSSESTRLLNTLFCPKPPSEKDNLYFKDFLKDSSATSYVNFELANLYQEEFKLRGAVKVIVPPLVESDAYRSNTQKLLLNDGRICFLRSSLLGPLSELVPDALVIIMRRCCWDTVYNVHSDGLYPHESWHCAYDIVADYKILLPDGDANEGFLDVFFTSEIIATATRPMCNFISGNVCIDWGLKGFFHTILNQAYGLSGPIANQVLGVFKNFPKKGTSALLKSQLLHVFKEGNFENQLLEGLISLYDLTLDGKIRQLERFFGQLNQLLGTRIDIKKQVRAISFLESFLLDTRIVYCFDLYQNLEGFTKFTFVLSVDMGKGYCSKLHIGTGGCCNELLDVYGKNHILDHSISLQRNVFGFELNLDPLVEQYGKMEAAKSTKLTQVQMPLVAFNSYPNVVIYLSKVSHLMTALILEQRIHKMGLLCDKVYSDIAVAKRVRKLKELDNVKLIKVRYIIILKSGSNGHNVDTVQFKSIDLKNYEERVLTDIPSVLEFILPCSTSKS</sequence>
<evidence type="ECO:0000259" key="8">
    <source>
        <dbReference type="PROSITE" id="PS50011"/>
    </source>
</evidence>
<protein>
    <submittedName>
        <fullName evidence="9">Bifunctional Protein kinase domain/Protein kinase-like domain superfamily/Serine-threonine-protein kinase</fullName>
    </submittedName>
</protein>
<feature type="binding site" evidence="7">
    <location>
        <position position="251"/>
    </location>
    <ligand>
        <name>ATP</name>
        <dbReference type="ChEBI" id="CHEBI:30616"/>
    </ligand>
</feature>
<evidence type="ECO:0000256" key="5">
    <source>
        <dbReference type="ARBA" id="ARBA00023193"/>
    </source>
</evidence>
<dbReference type="Gene3D" id="3.30.930.10">
    <property type="entry name" value="Bira Bifunctional Protein, Domain 2"/>
    <property type="match status" value="1"/>
</dbReference>
<dbReference type="RefSeq" id="XP_067802301.1">
    <property type="nucleotide sequence ID" value="XM_067948150.1"/>
</dbReference>
<dbReference type="GO" id="GO:0017148">
    <property type="term" value="P:negative regulation of translation"/>
    <property type="evidence" value="ECO:0007669"/>
    <property type="project" value="UniProtKB-KW"/>
</dbReference>
<dbReference type="Gene3D" id="1.10.510.10">
    <property type="entry name" value="Transferase(Phosphotransferase) domain 1"/>
    <property type="match status" value="1"/>
</dbReference>
<keyword evidence="2 7" id="KW-0547">Nucleotide-binding</keyword>
<keyword evidence="5" id="KW-0652">Protein synthesis inhibitor</keyword>
<dbReference type="PANTHER" id="PTHR11042">
    <property type="entry name" value="EUKARYOTIC TRANSLATION INITIATION FACTOR 2-ALPHA KINASE EIF2-ALPHA KINASE -RELATED"/>
    <property type="match status" value="1"/>
</dbReference>
<feature type="domain" description="Protein kinase" evidence="8">
    <location>
        <begin position="224"/>
        <end position="548"/>
    </location>
</feature>
<organism evidence="9 10">
    <name type="scientific">Babesia duncani</name>
    <dbReference type="NCBI Taxonomy" id="323732"/>
    <lineage>
        <taxon>Eukaryota</taxon>
        <taxon>Sar</taxon>
        <taxon>Alveolata</taxon>
        <taxon>Apicomplexa</taxon>
        <taxon>Aconoidasida</taxon>
        <taxon>Piroplasmida</taxon>
        <taxon>Babesiidae</taxon>
        <taxon>Babesia</taxon>
    </lineage>
</organism>
<dbReference type="GeneID" id="94337431"/>
<dbReference type="SMART" id="SM00220">
    <property type="entry name" value="S_TKc"/>
    <property type="match status" value="1"/>
</dbReference>
<name>A0AAD9UMV5_9APIC</name>
<dbReference type="Gene3D" id="3.30.200.20">
    <property type="entry name" value="Phosphorylase Kinase, domain 1"/>
    <property type="match status" value="1"/>
</dbReference>
<dbReference type="EMBL" id="JALLKP010000004">
    <property type="protein sequence ID" value="KAK2195458.1"/>
    <property type="molecule type" value="Genomic_DNA"/>
</dbReference>
<dbReference type="GO" id="GO:0004672">
    <property type="term" value="F:protein kinase activity"/>
    <property type="evidence" value="ECO:0007669"/>
    <property type="project" value="InterPro"/>
</dbReference>
<dbReference type="InterPro" id="IPR017441">
    <property type="entry name" value="Protein_kinase_ATP_BS"/>
</dbReference>
<dbReference type="PROSITE" id="PS00107">
    <property type="entry name" value="PROTEIN_KINASE_ATP"/>
    <property type="match status" value="1"/>
</dbReference>
<dbReference type="KEGG" id="bdw:94337431"/>
<accession>A0AAD9UMV5</accession>
<dbReference type="InterPro" id="IPR000719">
    <property type="entry name" value="Prot_kinase_dom"/>
</dbReference>